<dbReference type="EMBL" id="JACIJR010000003">
    <property type="protein sequence ID" value="MBB5728785.1"/>
    <property type="molecule type" value="Genomic_DNA"/>
</dbReference>
<sequence length="247" mass="27540">MNQPDAPRALLALNPALDRAEIAARFARDGRVQIRSVLTEAAARTTHDVLRHTPWGIAWQADGDGPHMVRAGALPQVPAAEQGRVGQAIGTAMTGRGYAFLFSQYPMLEAYLKKWAPGGPHDLLLEHLNDAPFLDFVRGVTGIPELVKADAQATLYRPNQFLSEHDDAHAGESRRVAYVLNLCAVDWRPDWGGYLNFYDADGDVKAGFRPRFNALNLFRVPQRHNVTYVPPFAPLERFAITGWFRDR</sequence>
<accession>A0A7W9BRP7</accession>
<evidence type="ECO:0000313" key="3">
    <source>
        <dbReference type="Proteomes" id="UP000546701"/>
    </source>
</evidence>
<keyword evidence="3" id="KW-1185">Reference proteome</keyword>
<feature type="domain" description="Prolyl 3,4-dihydroxylase TPA1/OFD1 N-terminal" evidence="1">
    <location>
        <begin position="152"/>
        <end position="245"/>
    </location>
</feature>
<dbReference type="Gene3D" id="2.60.120.620">
    <property type="entry name" value="q2cbj1_9rhob like domain"/>
    <property type="match status" value="1"/>
</dbReference>
<evidence type="ECO:0000259" key="1">
    <source>
        <dbReference type="Pfam" id="PF13661"/>
    </source>
</evidence>
<organism evidence="2 3">
    <name type="scientific">Sphingomonas prati</name>
    <dbReference type="NCBI Taxonomy" id="1843237"/>
    <lineage>
        <taxon>Bacteria</taxon>
        <taxon>Pseudomonadati</taxon>
        <taxon>Pseudomonadota</taxon>
        <taxon>Alphaproteobacteria</taxon>
        <taxon>Sphingomonadales</taxon>
        <taxon>Sphingomonadaceae</taxon>
        <taxon>Sphingomonas</taxon>
    </lineage>
</organism>
<comment type="caution">
    <text evidence="2">The sequence shown here is derived from an EMBL/GenBank/DDBJ whole genome shotgun (WGS) entry which is preliminary data.</text>
</comment>
<dbReference type="InterPro" id="IPR051842">
    <property type="entry name" value="uS12_prolyl_hydroxylase"/>
</dbReference>
<dbReference type="AlphaFoldDB" id="A0A7W9BRP7"/>
<dbReference type="GO" id="GO:0005737">
    <property type="term" value="C:cytoplasm"/>
    <property type="evidence" value="ECO:0007669"/>
    <property type="project" value="TreeGrafter"/>
</dbReference>
<proteinExistence type="predicted"/>
<dbReference type="Pfam" id="PF13661">
    <property type="entry name" value="2OG-FeII_Oxy_4"/>
    <property type="match status" value="1"/>
</dbReference>
<protein>
    <recommendedName>
        <fullName evidence="1">Prolyl 3,4-dihydroxylase TPA1/OFD1 N-terminal domain-containing protein</fullName>
    </recommendedName>
</protein>
<dbReference type="InterPro" id="IPR039558">
    <property type="entry name" value="TPA1/OFD1_N"/>
</dbReference>
<name>A0A7W9BRP7_9SPHN</name>
<dbReference type="PANTHER" id="PTHR12117">
    <property type="entry name" value="HISTONE ACETYLTRANSFERASE COMPLEX"/>
    <property type="match status" value="1"/>
</dbReference>
<gene>
    <name evidence="2" type="ORF">FHS99_001263</name>
</gene>
<evidence type="ECO:0000313" key="2">
    <source>
        <dbReference type="EMBL" id="MBB5728785.1"/>
    </source>
</evidence>
<dbReference type="PANTHER" id="PTHR12117:SF0">
    <property type="entry name" value="PROLYL 3-HYDROXYLASE OGFOD1"/>
    <property type="match status" value="1"/>
</dbReference>
<reference evidence="2 3" key="1">
    <citation type="submission" date="2020-08" db="EMBL/GenBank/DDBJ databases">
        <title>Genomic Encyclopedia of Type Strains, Phase IV (KMG-IV): sequencing the most valuable type-strain genomes for metagenomic binning, comparative biology and taxonomic classification.</title>
        <authorList>
            <person name="Goeker M."/>
        </authorList>
    </citation>
    <scope>NUCLEOTIDE SEQUENCE [LARGE SCALE GENOMIC DNA]</scope>
    <source>
        <strain evidence="2 3">DSM 103336</strain>
    </source>
</reference>
<dbReference type="GO" id="GO:0006449">
    <property type="term" value="P:regulation of translational termination"/>
    <property type="evidence" value="ECO:0007669"/>
    <property type="project" value="TreeGrafter"/>
</dbReference>
<dbReference type="RefSeq" id="WP_229673885.1">
    <property type="nucleotide sequence ID" value="NZ_BMJP01000002.1"/>
</dbReference>
<dbReference type="Proteomes" id="UP000546701">
    <property type="component" value="Unassembled WGS sequence"/>
</dbReference>
<dbReference type="GO" id="GO:0031543">
    <property type="term" value="F:peptidyl-proline dioxygenase activity"/>
    <property type="evidence" value="ECO:0007669"/>
    <property type="project" value="TreeGrafter"/>
</dbReference>